<protein>
    <recommendedName>
        <fullName evidence="5">Protein-disulfide reductase</fullName>
    </recommendedName>
</protein>
<feature type="chain" id="PRO_5016305222" description="Protein-disulfide reductase" evidence="2">
    <location>
        <begin position="29"/>
        <end position="120"/>
    </location>
</feature>
<feature type="signal peptide" evidence="2">
    <location>
        <begin position="1"/>
        <end position="28"/>
    </location>
</feature>
<gene>
    <name evidence="3" type="ORF">NCTC12860_01448</name>
</gene>
<evidence type="ECO:0000256" key="1">
    <source>
        <dbReference type="SAM" id="Phobius"/>
    </source>
</evidence>
<evidence type="ECO:0000256" key="2">
    <source>
        <dbReference type="SAM" id="SignalP"/>
    </source>
</evidence>
<dbReference type="AlphaFoldDB" id="A0A336NF76"/>
<sequence>MIKLFKNHMLSIFIMSAFFLSQVVNVHANYLQNNTHRENIFVSAIEQKRQDAIHTVSLYSPILNCGVDNETTIEGKFEKVVEPLTLGTFGVGMALGYASSTIGMFLGWIIGKIISYFKSR</sequence>
<evidence type="ECO:0008006" key="5">
    <source>
        <dbReference type="Google" id="ProtNLM"/>
    </source>
</evidence>
<dbReference type="EMBL" id="UFTD01000002">
    <property type="protein sequence ID" value="SSZ40300.1"/>
    <property type="molecule type" value="Genomic_DNA"/>
</dbReference>
<keyword evidence="1" id="KW-0472">Membrane</keyword>
<evidence type="ECO:0000313" key="3">
    <source>
        <dbReference type="EMBL" id="SSZ40300.1"/>
    </source>
</evidence>
<evidence type="ECO:0000313" key="4">
    <source>
        <dbReference type="Proteomes" id="UP000253846"/>
    </source>
</evidence>
<reference evidence="3 4" key="1">
    <citation type="submission" date="2018-06" db="EMBL/GenBank/DDBJ databases">
        <authorList>
            <consortium name="Pathogen Informatics"/>
            <person name="Doyle S."/>
        </authorList>
    </citation>
    <scope>NUCLEOTIDE SEQUENCE [LARGE SCALE GENOMIC DNA]</scope>
    <source>
        <strain evidence="3 4">NCTC12860</strain>
    </source>
</reference>
<organism evidence="3 4">
    <name type="scientific">Bartonella grahamii</name>
    <dbReference type="NCBI Taxonomy" id="33045"/>
    <lineage>
        <taxon>Bacteria</taxon>
        <taxon>Pseudomonadati</taxon>
        <taxon>Pseudomonadota</taxon>
        <taxon>Alphaproteobacteria</taxon>
        <taxon>Hyphomicrobiales</taxon>
        <taxon>Bartonellaceae</taxon>
        <taxon>Bartonella</taxon>
    </lineage>
</organism>
<keyword evidence="2" id="KW-0732">Signal</keyword>
<keyword evidence="1" id="KW-1133">Transmembrane helix</keyword>
<feature type="transmembrane region" description="Helical" evidence="1">
    <location>
        <begin position="86"/>
        <end position="110"/>
    </location>
</feature>
<accession>A0A336NF76</accession>
<keyword evidence="1" id="KW-0812">Transmembrane</keyword>
<dbReference type="OMA" id="QNSTHRE"/>
<proteinExistence type="predicted"/>
<dbReference type="Proteomes" id="UP000253846">
    <property type="component" value="Unassembled WGS sequence"/>
</dbReference>
<name>A0A336NF76_BARGR</name>
<dbReference type="RefSeq" id="WP_012754837.1">
    <property type="nucleotide sequence ID" value="NZ_CACVBG010000002.1"/>
</dbReference>